<evidence type="ECO:0000313" key="6">
    <source>
        <dbReference type="Proteomes" id="UP000000719"/>
    </source>
</evidence>
<dbReference type="RefSeq" id="WP_012636272.1">
    <property type="nucleotide sequence ID" value="NC_011899.1"/>
</dbReference>
<comment type="similarity">
    <text evidence="1 4">Belongs to the Iojap/RsfS family.</text>
</comment>
<dbReference type="GO" id="GO:0005737">
    <property type="term" value="C:cytoplasm"/>
    <property type="evidence" value="ECO:0007669"/>
    <property type="project" value="UniProtKB-SubCell"/>
</dbReference>
<keyword evidence="3 4" id="KW-0678">Repressor</keyword>
<dbReference type="SUPFAM" id="SSF81301">
    <property type="entry name" value="Nucleotidyltransferase"/>
    <property type="match status" value="1"/>
</dbReference>
<dbReference type="OrthoDB" id="9793681at2"/>
<proteinExistence type="inferred from homology"/>
<evidence type="ECO:0000256" key="1">
    <source>
        <dbReference type="ARBA" id="ARBA00010574"/>
    </source>
</evidence>
<dbReference type="EMBL" id="CP001098">
    <property type="protein sequence ID" value="ACL70088.1"/>
    <property type="molecule type" value="Genomic_DNA"/>
</dbReference>
<dbReference type="NCBIfam" id="TIGR00090">
    <property type="entry name" value="rsfS_iojap_ybeB"/>
    <property type="match status" value="1"/>
</dbReference>
<dbReference type="FunFam" id="3.30.460.10:FF:000015">
    <property type="entry name" value="Ribosomal silencing factor RsfS"/>
    <property type="match status" value="1"/>
</dbReference>
<dbReference type="AlphaFoldDB" id="B8CXR9"/>
<dbReference type="Pfam" id="PF02410">
    <property type="entry name" value="RsfS"/>
    <property type="match status" value="1"/>
</dbReference>
<dbReference type="GO" id="GO:0017148">
    <property type="term" value="P:negative regulation of translation"/>
    <property type="evidence" value="ECO:0007669"/>
    <property type="project" value="UniProtKB-UniRule"/>
</dbReference>
<evidence type="ECO:0000256" key="4">
    <source>
        <dbReference type="HAMAP-Rule" id="MF_01477"/>
    </source>
</evidence>
<accession>B8CXR9</accession>
<keyword evidence="4" id="KW-0810">Translation regulation</keyword>
<comment type="function">
    <text evidence="4">Functions as a ribosomal silencing factor. Interacts with ribosomal protein uL14 (rplN), blocking formation of intersubunit bridge B8. Prevents association of the 30S and 50S ribosomal subunits and the formation of functional ribosomes, thus repressing translation.</text>
</comment>
<dbReference type="GO" id="GO:0042256">
    <property type="term" value="P:cytosolic ribosome assembly"/>
    <property type="evidence" value="ECO:0007669"/>
    <property type="project" value="UniProtKB-UniRule"/>
</dbReference>
<dbReference type="eggNOG" id="COG0799">
    <property type="taxonomic scope" value="Bacteria"/>
</dbReference>
<dbReference type="KEGG" id="hor:Hore_13380"/>
<dbReference type="GO" id="GO:0090071">
    <property type="term" value="P:negative regulation of ribosome biogenesis"/>
    <property type="evidence" value="ECO:0007669"/>
    <property type="project" value="UniProtKB-UniRule"/>
</dbReference>
<dbReference type="HAMAP" id="MF_01477">
    <property type="entry name" value="Iojap_RsfS"/>
    <property type="match status" value="1"/>
</dbReference>
<keyword evidence="6" id="KW-1185">Reference proteome</keyword>
<keyword evidence="2 4" id="KW-0963">Cytoplasm</keyword>
<dbReference type="HOGENOM" id="CLU_092688_2_2_9"/>
<dbReference type="PANTHER" id="PTHR21043">
    <property type="entry name" value="IOJAP SUPERFAMILY ORTHOLOG"/>
    <property type="match status" value="1"/>
</dbReference>
<dbReference type="STRING" id="373903.Hore_13380"/>
<comment type="subunit">
    <text evidence="4">Interacts with ribosomal protein uL14 (rplN).</text>
</comment>
<dbReference type="InterPro" id="IPR004394">
    <property type="entry name" value="Iojap/RsfS/C7orf30"/>
</dbReference>
<dbReference type="GO" id="GO:0043023">
    <property type="term" value="F:ribosomal large subunit binding"/>
    <property type="evidence" value="ECO:0007669"/>
    <property type="project" value="TreeGrafter"/>
</dbReference>
<dbReference type="Proteomes" id="UP000000719">
    <property type="component" value="Chromosome"/>
</dbReference>
<evidence type="ECO:0000256" key="3">
    <source>
        <dbReference type="ARBA" id="ARBA00022491"/>
    </source>
</evidence>
<gene>
    <name evidence="4" type="primary">rsfS</name>
    <name evidence="5" type="ordered locus">Hore_13380</name>
</gene>
<organism evidence="5 6">
    <name type="scientific">Halothermothrix orenii (strain H 168 / OCM 544 / DSM 9562)</name>
    <dbReference type="NCBI Taxonomy" id="373903"/>
    <lineage>
        <taxon>Bacteria</taxon>
        <taxon>Bacillati</taxon>
        <taxon>Bacillota</taxon>
        <taxon>Clostridia</taxon>
        <taxon>Halanaerobiales</taxon>
        <taxon>Halothermotrichaceae</taxon>
        <taxon>Halothermothrix</taxon>
    </lineage>
</organism>
<evidence type="ECO:0000256" key="2">
    <source>
        <dbReference type="ARBA" id="ARBA00022490"/>
    </source>
</evidence>
<dbReference type="InterPro" id="IPR043519">
    <property type="entry name" value="NT_sf"/>
</dbReference>
<comment type="subcellular location">
    <subcellularLocation>
        <location evidence="4">Cytoplasm</location>
    </subcellularLocation>
</comment>
<sequence length="121" mass="13736">MSNNTEKTTKELAILAAEAAEDKKANDVQVLDVKELTIIADYFVICSGNSEPQVKAIARSVEDKLGEEGIHPQKVAGKDNARWILMDYADVIVHIFLEEERQYYELERLWADAEQILRKGE</sequence>
<name>B8CXR9_HALOH</name>
<evidence type="ECO:0000313" key="5">
    <source>
        <dbReference type="EMBL" id="ACL70088.1"/>
    </source>
</evidence>
<reference evidence="5 6" key="1">
    <citation type="journal article" date="2009" name="PLoS ONE">
        <title>Genome analysis of the anaerobic thermohalophilic bacterium Halothermothrix orenii.</title>
        <authorList>
            <person name="Mavromatis K."/>
            <person name="Ivanova N."/>
            <person name="Anderson I."/>
            <person name="Lykidis A."/>
            <person name="Hooper S.D."/>
            <person name="Sun H."/>
            <person name="Kunin V."/>
            <person name="Lapidus A."/>
            <person name="Hugenholtz P."/>
            <person name="Patel B."/>
            <person name="Kyrpides N.C."/>
        </authorList>
    </citation>
    <scope>NUCLEOTIDE SEQUENCE [LARGE SCALE GENOMIC DNA]</scope>
    <source>
        <strain evidence="6">H 168 / OCM 544 / DSM 9562</strain>
    </source>
</reference>
<dbReference type="PANTHER" id="PTHR21043:SF0">
    <property type="entry name" value="MITOCHONDRIAL ASSEMBLY OF RIBOSOMAL LARGE SUBUNIT PROTEIN 1"/>
    <property type="match status" value="1"/>
</dbReference>
<dbReference type="Gene3D" id="3.30.460.10">
    <property type="entry name" value="Beta Polymerase, domain 2"/>
    <property type="match status" value="1"/>
</dbReference>
<protein>
    <recommendedName>
        <fullName evidence="4">Ribosomal silencing factor RsfS</fullName>
    </recommendedName>
</protein>